<dbReference type="Gene3D" id="2.160.20.120">
    <property type="match status" value="1"/>
</dbReference>
<evidence type="ECO:0000313" key="2">
    <source>
        <dbReference type="EMBL" id="SHN76044.1"/>
    </source>
</evidence>
<organism evidence="2 3">
    <name type="scientific">Desulfitobacterium chlororespirans DSM 11544</name>
    <dbReference type="NCBI Taxonomy" id="1121395"/>
    <lineage>
        <taxon>Bacteria</taxon>
        <taxon>Bacillati</taxon>
        <taxon>Bacillota</taxon>
        <taxon>Clostridia</taxon>
        <taxon>Eubacteriales</taxon>
        <taxon>Desulfitobacteriaceae</taxon>
        <taxon>Desulfitobacterium</taxon>
    </lineage>
</organism>
<proteinExistence type="predicted"/>
<accession>A0A1M7TZA4</accession>
<dbReference type="InterPro" id="IPR006531">
    <property type="entry name" value="Gp5/Vgr_OB"/>
</dbReference>
<feature type="domain" description="Gp5/Type VI secretion system Vgr protein OB-fold" evidence="1">
    <location>
        <begin position="24"/>
        <end position="98"/>
    </location>
</feature>
<dbReference type="InterPro" id="IPR037026">
    <property type="entry name" value="Vgr_OB-fold_dom_sf"/>
</dbReference>
<sequence length="249" mass="27244">MMSIFEQFMPSQGQTKETMSGVILAKVTNINDPEKLGRVKCQFITKNDEALELDWAYVMTPFSGKECGFYFIPNVEDTVLVAFENGDIYRPYIIGSLWGNLAKPPGAVNEGKNETYMIKTPNKSTLEFSDVQGKEKISLTTPKERKIILDDEGKTIEITDGKNTLSMNENGEVKLTCKQKLIIEVGSAAKITIDGTAGSIKIEGKQAINLESAQVEVKATANATIKANAQVSIESSGMTMVKGSMLKLN</sequence>
<evidence type="ECO:0000313" key="3">
    <source>
        <dbReference type="Proteomes" id="UP000184010"/>
    </source>
</evidence>
<protein>
    <recommendedName>
        <fullName evidence="1">Gp5/Type VI secretion system Vgr protein OB-fold domain-containing protein</fullName>
    </recommendedName>
</protein>
<dbReference type="STRING" id="1121395.SAMN02745215_02788"/>
<dbReference type="Pfam" id="PF04717">
    <property type="entry name" value="Phage_base_V"/>
    <property type="match status" value="1"/>
</dbReference>
<keyword evidence="3" id="KW-1185">Reference proteome</keyword>
<dbReference type="Proteomes" id="UP000184010">
    <property type="component" value="Unassembled WGS sequence"/>
</dbReference>
<gene>
    <name evidence="2" type="ORF">SAMN02745215_02788</name>
</gene>
<evidence type="ECO:0000259" key="1">
    <source>
        <dbReference type="Pfam" id="PF04717"/>
    </source>
</evidence>
<dbReference type="EMBL" id="FRDN01000008">
    <property type="protein sequence ID" value="SHN76044.1"/>
    <property type="molecule type" value="Genomic_DNA"/>
</dbReference>
<name>A0A1M7TZA4_9FIRM</name>
<dbReference type="Gene3D" id="2.40.50.230">
    <property type="entry name" value="Gp5 N-terminal domain"/>
    <property type="match status" value="1"/>
</dbReference>
<reference evidence="3" key="1">
    <citation type="submission" date="2016-12" db="EMBL/GenBank/DDBJ databases">
        <authorList>
            <person name="Varghese N."/>
            <person name="Submissions S."/>
        </authorList>
    </citation>
    <scope>NUCLEOTIDE SEQUENCE [LARGE SCALE GENOMIC DNA]</scope>
    <source>
        <strain evidence="3">DSM 11544</strain>
    </source>
</reference>
<dbReference type="RefSeq" id="WP_207649551.1">
    <property type="nucleotide sequence ID" value="NZ_FRDN01000008.1"/>
</dbReference>
<dbReference type="AlphaFoldDB" id="A0A1M7TZA4"/>
<dbReference type="SUPFAM" id="SSF69255">
    <property type="entry name" value="gp5 N-terminal domain-like"/>
    <property type="match status" value="1"/>
</dbReference>
<dbReference type="SUPFAM" id="SSF69349">
    <property type="entry name" value="Phage fibre proteins"/>
    <property type="match status" value="1"/>
</dbReference>